<proteinExistence type="predicted"/>
<reference evidence="1" key="1">
    <citation type="submission" date="2024-02" db="EMBL/GenBank/DDBJ databases">
        <authorList>
            <consortium name="ELIXIR-Norway"/>
            <consortium name="Elixir Norway"/>
        </authorList>
    </citation>
    <scope>NUCLEOTIDE SEQUENCE</scope>
</reference>
<accession>A0ABP0XD15</accession>
<dbReference type="InterPro" id="IPR012337">
    <property type="entry name" value="RNaseH-like_sf"/>
</dbReference>
<sequence length="142" mass="15962">MIAQGWDVGAVVTNNADNCARARRSLALRSPKIVFLFCYAHQINLLVKDVITTSWQITVFQVHTIVSTLNKSIAKSLPRLHNVMKATYKYALAFVQMADMRWNSVQRMLVSLLQSQEVSASMHGRIIEAKERKIVGAVDDSD</sequence>
<organism evidence="1 2">
    <name type="scientific">Sphagnum jensenii</name>
    <dbReference type="NCBI Taxonomy" id="128206"/>
    <lineage>
        <taxon>Eukaryota</taxon>
        <taxon>Viridiplantae</taxon>
        <taxon>Streptophyta</taxon>
        <taxon>Embryophyta</taxon>
        <taxon>Bryophyta</taxon>
        <taxon>Sphagnophytina</taxon>
        <taxon>Sphagnopsida</taxon>
        <taxon>Sphagnales</taxon>
        <taxon>Sphagnaceae</taxon>
        <taxon>Sphagnum</taxon>
    </lineage>
</organism>
<gene>
    <name evidence="1" type="ORF">CSSPJE1EN1_LOCUS22490</name>
</gene>
<dbReference type="Proteomes" id="UP001497444">
    <property type="component" value="Chromosome 8"/>
</dbReference>
<keyword evidence="2" id="KW-1185">Reference proteome</keyword>
<protein>
    <recommendedName>
        <fullName evidence="3">DUF659 domain-containing protein</fullName>
    </recommendedName>
</protein>
<evidence type="ECO:0008006" key="3">
    <source>
        <dbReference type="Google" id="ProtNLM"/>
    </source>
</evidence>
<name>A0ABP0XD15_9BRYO</name>
<evidence type="ECO:0000313" key="1">
    <source>
        <dbReference type="EMBL" id="CAK9277012.1"/>
    </source>
</evidence>
<evidence type="ECO:0000313" key="2">
    <source>
        <dbReference type="Proteomes" id="UP001497444"/>
    </source>
</evidence>
<dbReference type="SUPFAM" id="SSF53098">
    <property type="entry name" value="Ribonuclease H-like"/>
    <property type="match status" value="1"/>
</dbReference>
<dbReference type="EMBL" id="OZ020103">
    <property type="protein sequence ID" value="CAK9277012.1"/>
    <property type="molecule type" value="Genomic_DNA"/>
</dbReference>